<dbReference type="InterPro" id="IPR052895">
    <property type="entry name" value="HetReg/Transcr_Mod"/>
</dbReference>
<dbReference type="AlphaFoldDB" id="A0A2W1HHE4"/>
<reference evidence="2" key="1">
    <citation type="journal article" date="2018" name="BMC Genomics">
        <title>Comparative genomics of the wheat fungal pathogen Pyrenophora tritici-repentis reveals chromosomal variations and genome plasticity.</title>
        <authorList>
            <person name="Moolhuijzen P."/>
            <person name="See P.T."/>
            <person name="Hane J.K."/>
            <person name="Shi G."/>
            <person name="Liu Z."/>
            <person name="Oliver R.P."/>
            <person name="Moffat C.S."/>
        </authorList>
    </citation>
    <scope>NUCLEOTIDE SEQUENCE [LARGE SCALE GENOMIC DNA]</scope>
    <source>
        <strain evidence="2">M4</strain>
    </source>
</reference>
<evidence type="ECO:0000313" key="3">
    <source>
        <dbReference type="EMBL" id="KAI1508308.1"/>
    </source>
</evidence>
<gene>
    <name evidence="3" type="ORF">Ptr86124_012796</name>
    <name evidence="2" type="ORF">PtrM4_103320</name>
</gene>
<dbReference type="InterPro" id="IPR010730">
    <property type="entry name" value="HET"/>
</dbReference>
<sequence>MAASAGAASPNSASYRYEPLNATAQQIRLLRLRSVSDSPIHSCEISIFDLNEVPPYVALSYTWDDESAPKGLVSLKGCAIETGQTICDFFDDVQASDIDALDLWLWIDQLCIDQANVLEKNHQIPLMSTIYSRCQYVIAWLGTDYKGISDLVNRRYFTRLWIVQEVLLAPRVRIMCETTIFEKSDLTGILYIRGSSPALKLREGIPAAAILVLVGINHGTEDRGLGHYMSFYSSQECKDPRDKVYGLLGLVQGGHVPTVDYSKSLTEVFVDAVKALHDEYWMQSTGCSDGIAEFLLPTRKSAPDYMIIGGCMQVDGNALDCVEEHLEDLKRFPHDHVWFQWLLEELIYYALYDQRV</sequence>
<name>A0A2W1HHE4_9PLEO</name>
<accession>A0A2W1HHE4</accession>
<reference evidence="3" key="2">
    <citation type="submission" date="2021-05" db="EMBL/GenBank/DDBJ databases">
        <authorList>
            <person name="Moolhuijzen P.M."/>
            <person name="Moffat C.S."/>
        </authorList>
    </citation>
    <scope>NUCLEOTIDE SEQUENCE</scope>
    <source>
        <strain evidence="3">86-124</strain>
    </source>
</reference>
<evidence type="ECO:0000313" key="2">
    <source>
        <dbReference type="EMBL" id="KAF7570330.1"/>
    </source>
</evidence>
<dbReference type="EMBL" id="NQIK02000005">
    <property type="protein sequence ID" value="KAF7570330.1"/>
    <property type="molecule type" value="Genomic_DNA"/>
</dbReference>
<dbReference type="OrthoDB" id="194358at2759"/>
<dbReference type="Proteomes" id="UP000245464">
    <property type="component" value="Chromosome 5"/>
</dbReference>
<proteinExistence type="predicted"/>
<dbReference type="Proteomes" id="UP000249757">
    <property type="component" value="Unassembled WGS sequence"/>
</dbReference>
<dbReference type="PANTHER" id="PTHR24148:SF73">
    <property type="entry name" value="HET DOMAIN PROTEIN (AFU_ORTHOLOGUE AFUA_8G01020)"/>
    <property type="match status" value="1"/>
</dbReference>
<reference evidence="5" key="4">
    <citation type="journal article" date="2022" name="Microb. Genom.">
        <title>A global pangenome for the wheat fungal pathogen Pyrenophora tritici-repentis and prediction of effector protein structural homology.</title>
        <authorList>
            <person name="Moolhuijzen P.M."/>
            <person name="See P.T."/>
            <person name="Shi G."/>
            <person name="Powell H.R."/>
            <person name="Cockram J."/>
            <person name="Jorgensen L.N."/>
            <person name="Benslimane H."/>
            <person name="Strelkov S.E."/>
            <person name="Turner J."/>
            <person name="Liu Z."/>
            <person name="Moffat C.S."/>
        </authorList>
    </citation>
    <scope>NUCLEOTIDE SEQUENCE [LARGE SCALE GENOMIC DNA]</scope>
</reference>
<reference evidence="3" key="3">
    <citation type="journal article" date="2022" name="bioRxiv">
        <title>A global pangenome for the wheat fungal pathogen Pyrenophora tritici-repentis and prediction of effector protein structural homology.</title>
        <authorList>
            <person name="Moolhuijzen P."/>
            <person name="See P.T."/>
            <person name="Shi G."/>
            <person name="Powell H.R."/>
            <person name="Cockram J."/>
            <person name="Jorgensen L.N."/>
            <person name="Benslimane H."/>
            <person name="Strelkov S.E."/>
            <person name="Turner J."/>
            <person name="Liu Z."/>
            <person name="Moffat C.S."/>
        </authorList>
    </citation>
    <scope>NUCLEOTIDE SEQUENCE</scope>
    <source>
        <strain evidence="3">86-124</strain>
    </source>
</reference>
<dbReference type="PANTHER" id="PTHR24148">
    <property type="entry name" value="ANKYRIN REPEAT DOMAIN-CONTAINING PROTEIN 39 HOMOLOG-RELATED"/>
    <property type="match status" value="1"/>
</dbReference>
<feature type="domain" description="Heterokaryon incompatibility" evidence="1">
    <location>
        <begin position="56"/>
        <end position="144"/>
    </location>
</feature>
<comment type="caution">
    <text evidence="2">The sequence shown here is derived from an EMBL/GenBank/DDBJ whole genome shotgun (WGS) entry which is preliminary data.</text>
</comment>
<evidence type="ECO:0000313" key="4">
    <source>
        <dbReference type="Proteomes" id="UP000245464"/>
    </source>
</evidence>
<organism evidence="2 4">
    <name type="scientific">Pyrenophora tritici-repentis</name>
    <dbReference type="NCBI Taxonomy" id="45151"/>
    <lineage>
        <taxon>Eukaryota</taxon>
        <taxon>Fungi</taxon>
        <taxon>Dikarya</taxon>
        <taxon>Ascomycota</taxon>
        <taxon>Pezizomycotina</taxon>
        <taxon>Dothideomycetes</taxon>
        <taxon>Pleosporomycetidae</taxon>
        <taxon>Pleosporales</taxon>
        <taxon>Pleosporineae</taxon>
        <taxon>Pleosporaceae</taxon>
        <taxon>Pyrenophora</taxon>
    </lineage>
</organism>
<evidence type="ECO:0000259" key="1">
    <source>
        <dbReference type="Pfam" id="PF06985"/>
    </source>
</evidence>
<dbReference type="OMA" id="EMWLARE"/>
<dbReference type="Pfam" id="PF06985">
    <property type="entry name" value="HET"/>
    <property type="match status" value="1"/>
</dbReference>
<evidence type="ECO:0000313" key="5">
    <source>
        <dbReference type="Proteomes" id="UP000249757"/>
    </source>
</evidence>
<dbReference type="EMBL" id="NRDI02000027">
    <property type="protein sequence ID" value="KAI1508308.1"/>
    <property type="molecule type" value="Genomic_DNA"/>
</dbReference>
<keyword evidence="5" id="KW-1185">Reference proteome</keyword>
<protein>
    <submittedName>
        <fullName evidence="2">HET domain protein</fullName>
    </submittedName>
    <submittedName>
        <fullName evidence="3">Heterokaryon incompatibility protein</fullName>
    </submittedName>
</protein>